<dbReference type="PANTHER" id="PTHR34875:SF6">
    <property type="entry name" value="UPF0237 PROTEIN MJ1558"/>
    <property type="match status" value="1"/>
</dbReference>
<dbReference type="InterPro" id="IPR045865">
    <property type="entry name" value="ACT-like_dom_sf"/>
</dbReference>
<dbReference type="InterPro" id="IPR002912">
    <property type="entry name" value="ACT_dom"/>
</dbReference>
<dbReference type="OrthoDB" id="12860at2"/>
<accession>A0A3M8RH70</accession>
<gene>
    <name evidence="2" type="ORF">EC580_03930</name>
</gene>
<proteinExistence type="predicted"/>
<name>A0A3M8RH70_9PROT</name>
<dbReference type="AlphaFoldDB" id="A0A3M8RH70"/>
<dbReference type="PROSITE" id="PS51671">
    <property type="entry name" value="ACT"/>
    <property type="match status" value="2"/>
</dbReference>
<dbReference type="Gene3D" id="3.30.70.260">
    <property type="match status" value="2"/>
</dbReference>
<dbReference type="InterPro" id="IPR050990">
    <property type="entry name" value="UPF0237/GcvR_regulator"/>
</dbReference>
<protein>
    <submittedName>
        <fullName evidence="2">ACT domain-containing protein</fullName>
    </submittedName>
</protein>
<evidence type="ECO:0000259" key="1">
    <source>
        <dbReference type="PROSITE" id="PS51671"/>
    </source>
</evidence>
<reference evidence="2" key="1">
    <citation type="submission" date="2018-10" db="EMBL/GenBank/DDBJ databases">
        <title>Acidithiobacillus sulfuriphilus sp. nov.: an extremely acidophilic sulfur-oxidizing chemolithotroph isolated from a neutral pH environment.</title>
        <authorList>
            <person name="Falagan C."/>
            <person name="Moya-Beltran A."/>
            <person name="Quatrini R."/>
            <person name="Johnson D.B."/>
        </authorList>
    </citation>
    <scope>NUCLEOTIDE SEQUENCE [LARGE SCALE GENOMIC DNA]</scope>
    <source>
        <strain evidence="2">CJ-2</strain>
    </source>
</reference>
<organism evidence="2">
    <name type="scientific">Acidithiobacillus sulfuriphilus</name>
    <dbReference type="NCBI Taxonomy" id="1867749"/>
    <lineage>
        <taxon>Bacteria</taxon>
        <taxon>Pseudomonadati</taxon>
        <taxon>Pseudomonadota</taxon>
        <taxon>Acidithiobacillia</taxon>
        <taxon>Acidithiobacillales</taxon>
        <taxon>Acidithiobacillaceae</taxon>
        <taxon>Acidithiobacillus</taxon>
    </lineage>
</organism>
<sequence length="174" mass="18106">MSQALLTVIGEDRPGIVAAVTQALYTAGCSIGDASMMRLGGYFAIMQVLSYPQDLGAVEMALDAAVKRLNLRVHLDPLSSVAADGGAAPDTRVTVFGADRPGIVASVTAALASIGFNIVDLESERSGSPEHPIYIMVIQGRAPAGIAAVQEVLAPLRERESIDIGVHPLETVVL</sequence>
<dbReference type="EMBL" id="RIZI01000132">
    <property type="protein sequence ID" value="RNF67641.1"/>
    <property type="molecule type" value="Genomic_DNA"/>
</dbReference>
<feature type="domain" description="ACT" evidence="1">
    <location>
        <begin position="92"/>
        <end position="171"/>
    </location>
</feature>
<comment type="caution">
    <text evidence="2">The sequence shown here is derived from an EMBL/GenBank/DDBJ whole genome shotgun (WGS) entry which is preliminary data.</text>
</comment>
<evidence type="ECO:0000313" key="2">
    <source>
        <dbReference type="EMBL" id="RNF67641.1"/>
    </source>
</evidence>
<dbReference type="Pfam" id="PF13740">
    <property type="entry name" value="ACT_6"/>
    <property type="match status" value="2"/>
</dbReference>
<dbReference type="RefSeq" id="WP_123102388.1">
    <property type="nucleotide sequence ID" value="NZ_CP127527.1"/>
</dbReference>
<feature type="domain" description="ACT" evidence="1">
    <location>
        <begin position="5"/>
        <end position="80"/>
    </location>
</feature>
<dbReference type="PANTHER" id="PTHR34875">
    <property type="entry name" value="UPF0237 PROTEIN MJ1558"/>
    <property type="match status" value="1"/>
</dbReference>
<dbReference type="SUPFAM" id="SSF55021">
    <property type="entry name" value="ACT-like"/>
    <property type="match status" value="2"/>
</dbReference>